<name>A0A510NWY2_TALPI</name>
<dbReference type="EMBL" id="DF933814">
    <property type="protein sequence ID" value="GAM36776.1"/>
    <property type="molecule type" value="Genomic_DNA"/>
</dbReference>
<feature type="chain" id="PRO_5022074228" evidence="2">
    <location>
        <begin position="21"/>
        <end position="136"/>
    </location>
</feature>
<dbReference type="Proteomes" id="UP000053095">
    <property type="component" value="Unassembled WGS sequence"/>
</dbReference>
<accession>A0A510NWY2</accession>
<sequence length="136" mass="13660">MQFLKTFLLAALVLVAPASAATIQKRDTVDIFIWGGANFQDYTENYTFNPGDCQAITAPASGIVGSATVDENATCNVYASSDCSGDVTGTFSAPGISDTGSLGSSFGSVSCTIPSSSGSASTTSSAASEPTDVCDA</sequence>
<protein>
    <submittedName>
        <fullName evidence="3">Uncharacterized protein</fullName>
    </submittedName>
</protein>
<dbReference type="AlphaFoldDB" id="A0A510NWY2"/>
<evidence type="ECO:0000256" key="1">
    <source>
        <dbReference type="SAM" id="MobiDB-lite"/>
    </source>
</evidence>
<keyword evidence="2" id="KW-0732">Signal</keyword>
<reference evidence="4" key="1">
    <citation type="journal article" date="2015" name="Genome Announc.">
        <title>Draft genome sequence of Talaromyces cellulolyticus strain Y-94, a source of lignocellulosic biomass-degrading enzymes.</title>
        <authorList>
            <person name="Fujii T."/>
            <person name="Koike H."/>
            <person name="Sawayama S."/>
            <person name="Yano S."/>
            <person name="Inoue H."/>
        </authorList>
    </citation>
    <scope>NUCLEOTIDE SEQUENCE [LARGE SCALE GENOMIC DNA]</scope>
    <source>
        <strain evidence="4">Y-94</strain>
    </source>
</reference>
<evidence type="ECO:0000256" key="2">
    <source>
        <dbReference type="SAM" id="SignalP"/>
    </source>
</evidence>
<keyword evidence="4" id="KW-1185">Reference proteome</keyword>
<gene>
    <name evidence="3" type="ORF">TCE0_018r06135</name>
</gene>
<proteinExistence type="predicted"/>
<feature type="compositionally biased region" description="Low complexity" evidence="1">
    <location>
        <begin position="116"/>
        <end position="128"/>
    </location>
</feature>
<evidence type="ECO:0000313" key="3">
    <source>
        <dbReference type="EMBL" id="GAM36776.1"/>
    </source>
</evidence>
<evidence type="ECO:0000313" key="4">
    <source>
        <dbReference type="Proteomes" id="UP000053095"/>
    </source>
</evidence>
<organism evidence="3 4">
    <name type="scientific">Talaromyces pinophilus</name>
    <name type="common">Penicillium pinophilum</name>
    <dbReference type="NCBI Taxonomy" id="128442"/>
    <lineage>
        <taxon>Eukaryota</taxon>
        <taxon>Fungi</taxon>
        <taxon>Dikarya</taxon>
        <taxon>Ascomycota</taxon>
        <taxon>Pezizomycotina</taxon>
        <taxon>Eurotiomycetes</taxon>
        <taxon>Eurotiomycetidae</taxon>
        <taxon>Eurotiales</taxon>
        <taxon>Trichocomaceae</taxon>
        <taxon>Talaromyces</taxon>
        <taxon>Talaromyces sect. Talaromyces</taxon>
    </lineage>
</organism>
<feature type="signal peptide" evidence="2">
    <location>
        <begin position="1"/>
        <end position="20"/>
    </location>
</feature>
<feature type="region of interest" description="Disordered" evidence="1">
    <location>
        <begin position="116"/>
        <end position="136"/>
    </location>
</feature>